<dbReference type="CDD" id="cd00156">
    <property type="entry name" value="REC"/>
    <property type="match status" value="1"/>
</dbReference>
<reference evidence="4" key="1">
    <citation type="submission" date="2021-05" db="EMBL/GenBank/DDBJ databases">
        <title>Complete genome sequence of the cellulolytic planctomycete Telmatocola sphagniphila SP2T and characterization of the first cellulase from planctomycetes.</title>
        <authorList>
            <person name="Rakitin A.L."/>
            <person name="Beletsky A.V."/>
            <person name="Naumoff D.G."/>
            <person name="Kulichevskaya I.S."/>
            <person name="Mardanov A.V."/>
            <person name="Ravin N.V."/>
            <person name="Dedysh S.N."/>
        </authorList>
    </citation>
    <scope>NUCLEOTIDE SEQUENCE</scope>
    <source>
        <strain evidence="4">SP2T</strain>
    </source>
</reference>
<dbReference type="SMART" id="SM00448">
    <property type="entry name" value="REC"/>
    <property type="match status" value="1"/>
</dbReference>
<evidence type="ECO:0000313" key="5">
    <source>
        <dbReference type="Proteomes" id="UP000676194"/>
    </source>
</evidence>
<dbReference type="EMBL" id="CP074694">
    <property type="protein sequence ID" value="QVL31891.1"/>
    <property type="molecule type" value="Genomic_DNA"/>
</dbReference>
<dbReference type="InterPro" id="IPR011006">
    <property type="entry name" value="CheY-like_superfamily"/>
</dbReference>
<sequence length="123" mass="13742">MPRILIVDDEPMLRTTMRRMLAPTGYEIEEAEDGHEALKRYRENPAELIICDVFMPEKDGLEVIRSLTAEYESVKVIAISGGGFNGEMDLLSAARHFGAAAILYKPFDQADLLTIVNQFIVPA</sequence>
<protein>
    <submittedName>
        <fullName evidence="4">Response regulator</fullName>
    </submittedName>
</protein>
<dbReference type="Proteomes" id="UP000676194">
    <property type="component" value="Chromosome"/>
</dbReference>
<dbReference type="KEGG" id="tsph:KIH39_24140"/>
<organism evidence="4 5">
    <name type="scientific">Telmatocola sphagniphila</name>
    <dbReference type="NCBI Taxonomy" id="1123043"/>
    <lineage>
        <taxon>Bacteria</taxon>
        <taxon>Pseudomonadati</taxon>
        <taxon>Planctomycetota</taxon>
        <taxon>Planctomycetia</taxon>
        <taxon>Gemmatales</taxon>
        <taxon>Gemmataceae</taxon>
    </lineage>
</organism>
<dbReference type="PANTHER" id="PTHR44591:SF23">
    <property type="entry name" value="CHEY SUBFAMILY"/>
    <property type="match status" value="1"/>
</dbReference>
<feature type="modified residue" description="4-aspartylphosphate" evidence="2">
    <location>
        <position position="52"/>
    </location>
</feature>
<dbReference type="InterPro" id="IPR050595">
    <property type="entry name" value="Bact_response_regulator"/>
</dbReference>
<evidence type="ECO:0000256" key="1">
    <source>
        <dbReference type="ARBA" id="ARBA00022553"/>
    </source>
</evidence>
<evidence type="ECO:0000313" key="4">
    <source>
        <dbReference type="EMBL" id="QVL31891.1"/>
    </source>
</evidence>
<dbReference type="InterPro" id="IPR001789">
    <property type="entry name" value="Sig_transdc_resp-reg_receiver"/>
</dbReference>
<feature type="domain" description="Response regulatory" evidence="3">
    <location>
        <begin position="3"/>
        <end position="120"/>
    </location>
</feature>
<keyword evidence="1 2" id="KW-0597">Phosphoprotein</keyword>
<dbReference type="GO" id="GO:0000160">
    <property type="term" value="P:phosphorelay signal transduction system"/>
    <property type="evidence" value="ECO:0007669"/>
    <property type="project" value="InterPro"/>
</dbReference>
<evidence type="ECO:0000259" key="3">
    <source>
        <dbReference type="PROSITE" id="PS50110"/>
    </source>
</evidence>
<evidence type="ECO:0000256" key="2">
    <source>
        <dbReference type="PROSITE-ProRule" id="PRU00169"/>
    </source>
</evidence>
<dbReference type="PROSITE" id="PS50110">
    <property type="entry name" value="RESPONSE_REGULATORY"/>
    <property type="match status" value="1"/>
</dbReference>
<dbReference type="Gene3D" id="3.40.50.2300">
    <property type="match status" value="1"/>
</dbReference>
<dbReference type="AlphaFoldDB" id="A0A8E6B515"/>
<keyword evidence="5" id="KW-1185">Reference proteome</keyword>
<dbReference type="RefSeq" id="WP_213496312.1">
    <property type="nucleotide sequence ID" value="NZ_CP074694.1"/>
</dbReference>
<dbReference type="SUPFAM" id="SSF52172">
    <property type="entry name" value="CheY-like"/>
    <property type="match status" value="1"/>
</dbReference>
<accession>A0A8E6B515</accession>
<dbReference type="PANTHER" id="PTHR44591">
    <property type="entry name" value="STRESS RESPONSE REGULATOR PROTEIN 1"/>
    <property type="match status" value="1"/>
</dbReference>
<proteinExistence type="predicted"/>
<dbReference type="Pfam" id="PF00072">
    <property type="entry name" value="Response_reg"/>
    <property type="match status" value="1"/>
</dbReference>
<name>A0A8E6B515_9BACT</name>
<gene>
    <name evidence="4" type="ORF">KIH39_24140</name>
</gene>